<sequence length="168" mass="18861">AQQALNNQFRQEVNDLHSVISNLEKLVRSPTTVPADSSPIVNPAVFTTPAQPAQPQHLGPQPPQWTQILQRAAPANPKRRREHAIRVLHPPALPPIIPPMMLFIYTVLTQAHTRCNFPGSQHCNYLDHTDYRDDILQRLTEGGLTAIPDYDSQHVADPKFADFCLLLN</sequence>
<protein>
    <submittedName>
        <fullName evidence="1">Uncharacterized protein</fullName>
    </submittedName>
</protein>
<name>A0A0B7N8J3_9FUNG</name>
<dbReference type="AlphaFoldDB" id="A0A0B7N8J3"/>
<accession>A0A0B7N8J3</accession>
<evidence type="ECO:0000313" key="2">
    <source>
        <dbReference type="Proteomes" id="UP000054107"/>
    </source>
</evidence>
<keyword evidence="2" id="KW-1185">Reference proteome</keyword>
<evidence type="ECO:0000313" key="1">
    <source>
        <dbReference type="EMBL" id="CEP11748.1"/>
    </source>
</evidence>
<dbReference type="Proteomes" id="UP000054107">
    <property type="component" value="Unassembled WGS sequence"/>
</dbReference>
<organism evidence="1 2">
    <name type="scientific">Parasitella parasitica</name>
    <dbReference type="NCBI Taxonomy" id="35722"/>
    <lineage>
        <taxon>Eukaryota</taxon>
        <taxon>Fungi</taxon>
        <taxon>Fungi incertae sedis</taxon>
        <taxon>Mucoromycota</taxon>
        <taxon>Mucoromycotina</taxon>
        <taxon>Mucoromycetes</taxon>
        <taxon>Mucorales</taxon>
        <taxon>Mucorineae</taxon>
        <taxon>Mucoraceae</taxon>
        <taxon>Parasitella</taxon>
    </lineage>
</organism>
<dbReference type="EMBL" id="LN726793">
    <property type="protein sequence ID" value="CEP11748.1"/>
    <property type="molecule type" value="Genomic_DNA"/>
</dbReference>
<gene>
    <name evidence="1" type="primary">PARPA_05630.1 scaffold 18749</name>
</gene>
<proteinExistence type="predicted"/>
<feature type="non-terminal residue" evidence="1">
    <location>
        <position position="1"/>
    </location>
</feature>
<reference evidence="1 2" key="1">
    <citation type="submission" date="2014-09" db="EMBL/GenBank/DDBJ databases">
        <authorList>
            <person name="Ellenberger Sabrina"/>
        </authorList>
    </citation>
    <scope>NUCLEOTIDE SEQUENCE [LARGE SCALE GENOMIC DNA]</scope>
    <source>
        <strain evidence="1 2">CBS 412.66</strain>
    </source>
</reference>